<protein>
    <submittedName>
        <fullName evidence="1">Uncharacterized protein</fullName>
    </submittedName>
</protein>
<dbReference type="Proteomes" id="UP001054837">
    <property type="component" value="Unassembled WGS sequence"/>
</dbReference>
<dbReference type="AlphaFoldDB" id="A0AAV4SFE6"/>
<keyword evidence="2" id="KW-1185">Reference proteome</keyword>
<reference evidence="1 2" key="1">
    <citation type="submission" date="2021-06" db="EMBL/GenBank/DDBJ databases">
        <title>Caerostris darwini draft genome.</title>
        <authorList>
            <person name="Kono N."/>
            <person name="Arakawa K."/>
        </authorList>
    </citation>
    <scope>NUCLEOTIDE SEQUENCE [LARGE SCALE GENOMIC DNA]</scope>
</reference>
<organism evidence="1 2">
    <name type="scientific">Caerostris darwini</name>
    <dbReference type="NCBI Taxonomy" id="1538125"/>
    <lineage>
        <taxon>Eukaryota</taxon>
        <taxon>Metazoa</taxon>
        <taxon>Ecdysozoa</taxon>
        <taxon>Arthropoda</taxon>
        <taxon>Chelicerata</taxon>
        <taxon>Arachnida</taxon>
        <taxon>Araneae</taxon>
        <taxon>Araneomorphae</taxon>
        <taxon>Entelegynae</taxon>
        <taxon>Araneoidea</taxon>
        <taxon>Araneidae</taxon>
        <taxon>Caerostris</taxon>
    </lineage>
</organism>
<evidence type="ECO:0000313" key="2">
    <source>
        <dbReference type="Proteomes" id="UP001054837"/>
    </source>
</evidence>
<sequence>MQLLKCNKPNQENAEESWFEKRRFRKATWQRGTYRGHRVRRGGYGVDVHHLCSRTAKGRTLSTKSAQIREGVFYARAKTCLSRTTHVTPPLVACQLLRSFSPDSSESRAAGRFLDAATTLAVSSPALADEKFANDSHCERLFIKMRVYLEI</sequence>
<proteinExistence type="predicted"/>
<dbReference type="EMBL" id="BPLQ01007882">
    <property type="protein sequence ID" value="GIY32910.1"/>
    <property type="molecule type" value="Genomic_DNA"/>
</dbReference>
<gene>
    <name evidence="1" type="ORF">CDAR_435121</name>
</gene>
<evidence type="ECO:0000313" key="1">
    <source>
        <dbReference type="EMBL" id="GIY32910.1"/>
    </source>
</evidence>
<comment type="caution">
    <text evidence="1">The sequence shown here is derived from an EMBL/GenBank/DDBJ whole genome shotgun (WGS) entry which is preliminary data.</text>
</comment>
<accession>A0AAV4SFE6</accession>
<name>A0AAV4SFE6_9ARAC</name>